<dbReference type="AlphaFoldDB" id="A0A1E7Z069"/>
<sequence length="70" mass="8055">MELPSDVRCWNPAMVEAFRKGITAQQNGDSIAVCPYVALAAFTAHGERWRPFIQAWRDGWFWAERRGVTE</sequence>
<gene>
    <name evidence="1" type="ORF">BAE30_02770</name>
</gene>
<name>A0A1E7Z069_9PROT</name>
<comment type="caution">
    <text evidence="1">The sequence shown here is derived from an EMBL/GenBank/DDBJ whole genome shotgun (WGS) entry which is preliminary data.</text>
</comment>
<accession>A0A1E7Z069</accession>
<organism evidence="1 2">
    <name type="scientific">Acidithiobacillus caldus</name>
    <dbReference type="NCBI Taxonomy" id="33059"/>
    <lineage>
        <taxon>Bacteria</taxon>
        <taxon>Pseudomonadati</taxon>
        <taxon>Pseudomonadota</taxon>
        <taxon>Acidithiobacillia</taxon>
        <taxon>Acidithiobacillales</taxon>
        <taxon>Acidithiobacillaceae</taxon>
        <taxon>Acidithiobacillus</taxon>
    </lineage>
</organism>
<evidence type="ECO:0000313" key="1">
    <source>
        <dbReference type="EMBL" id="OFC62159.1"/>
    </source>
</evidence>
<evidence type="ECO:0000313" key="2">
    <source>
        <dbReference type="Proteomes" id="UP000175707"/>
    </source>
</evidence>
<reference evidence="1 2" key="1">
    <citation type="submission" date="2016-06" db="EMBL/GenBank/DDBJ databases">
        <title>Gene turnover analysis identifies the evolutionary adaptation of the extremophile Acidithiobacillus caldus.</title>
        <authorList>
            <person name="Zhang X."/>
        </authorList>
    </citation>
    <scope>NUCLEOTIDE SEQUENCE [LARGE SCALE GENOMIC DNA]</scope>
    <source>
        <strain evidence="1 2">S1</strain>
    </source>
</reference>
<dbReference type="Proteomes" id="UP000175707">
    <property type="component" value="Unassembled WGS sequence"/>
</dbReference>
<protein>
    <submittedName>
        <fullName evidence="1">Uncharacterized protein</fullName>
    </submittedName>
</protein>
<dbReference type="EMBL" id="LZYH01000280">
    <property type="protein sequence ID" value="OFC62159.1"/>
    <property type="molecule type" value="Genomic_DNA"/>
</dbReference>
<proteinExistence type="predicted"/>